<accession>A0ABR3SYF7</accession>
<keyword evidence="6" id="KW-0804">Transcription</keyword>
<evidence type="ECO:0000256" key="6">
    <source>
        <dbReference type="ARBA" id="ARBA00023163"/>
    </source>
</evidence>
<dbReference type="PROSITE" id="PS00028">
    <property type="entry name" value="ZINC_FINGER_C2H2_1"/>
    <property type="match status" value="1"/>
</dbReference>
<evidence type="ECO:0000256" key="5">
    <source>
        <dbReference type="ARBA" id="ARBA00023015"/>
    </source>
</evidence>
<evidence type="ECO:0000256" key="4">
    <source>
        <dbReference type="ARBA" id="ARBA00022833"/>
    </source>
</evidence>
<keyword evidence="4" id="KW-0862">Zinc</keyword>
<evidence type="ECO:0000259" key="8">
    <source>
        <dbReference type="PROSITE" id="PS00028"/>
    </source>
</evidence>
<comment type="caution">
    <text evidence="9">The sequence shown here is derived from an EMBL/GenBank/DDBJ whole genome shotgun (WGS) entry which is preliminary data.</text>
</comment>
<dbReference type="InterPro" id="IPR013087">
    <property type="entry name" value="Znf_C2H2_type"/>
</dbReference>
<dbReference type="Gene3D" id="3.30.160.60">
    <property type="entry name" value="Classic Zinc Finger"/>
    <property type="match status" value="1"/>
</dbReference>
<dbReference type="SUPFAM" id="SSF57667">
    <property type="entry name" value="beta-beta-alpha zinc fingers"/>
    <property type="match status" value="1"/>
</dbReference>
<dbReference type="PANTHER" id="PTHR46179">
    <property type="entry name" value="ZINC FINGER PROTEIN"/>
    <property type="match status" value="1"/>
</dbReference>
<dbReference type="PANTHER" id="PTHR46179:SF13">
    <property type="entry name" value="C2H2-TYPE DOMAIN-CONTAINING PROTEIN"/>
    <property type="match status" value="1"/>
</dbReference>
<evidence type="ECO:0000256" key="7">
    <source>
        <dbReference type="ARBA" id="ARBA00023242"/>
    </source>
</evidence>
<keyword evidence="5" id="KW-0805">Transcription regulation</keyword>
<dbReference type="Proteomes" id="UP001521116">
    <property type="component" value="Unassembled WGS sequence"/>
</dbReference>
<gene>
    <name evidence="9" type="ORF">SLS56_003621</name>
</gene>
<dbReference type="InterPro" id="IPR036236">
    <property type="entry name" value="Znf_C2H2_sf"/>
</dbReference>
<dbReference type="InterPro" id="IPR051061">
    <property type="entry name" value="Zinc_finger_trans_reg"/>
</dbReference>
<dbReference type="SMART" id="SM00355">
    <property type="entry name" value="ZnF_C2H2"/>
    <property type="match status" value="4"/>
</dbReference>
<keyword evidence="3" id="KW-0863">Zinc-finger</keyword>
<keyword evidence="7" id="KW-0539">Nucleus</keyword>
<protein>
    <recommendedName>
        <fullName evidence="8">C2H2-type domain-containing protein</fullName>
    </recommendedName>
</protein>
<evidence type="ECO:0000256" key="3">
    <source>
        <dbReference type="ARBA" id="ARBA00022771"/>
    </source>
</evidence>
<organism evidence="9 10">
    <name type="scientific">Neofusicoccum ribis</name>
    <dbReference type="NCBI Taxonomy" id="45134"/>
    <lineage>
        <taxon>Eukaryota</taxon>
        <taxon>Fungi</taxon>
        <taxon>Dikarya</taxon>
        <taxon>Ascomycota</taxon>
        <taxon>Pezizomycotina</taxon>
        <taxon>Dothideomycetes</taxon>
        <taxon>Dothideomycetes incertae sedis</taxon>
        <taxon>Botryosphaeriales</taxon>
        <taxon>Botryosphaeriaceae</taxon>
        <taxon>Neofusicoccum</taxon>
    </lineage>
</organism>
<evidence type="ECO:0000313" key="9">
    <source>
        <dbReference type="EMBL" id="KAL1632379.1"/>
    </source>
</evidence>
<proteinExistence type="predicted"/>
<keyword evidence="2" id="KW-0479">Metal-binding</keyword>
<sequence>MTNTRLKCEHPGCTSKRRFTRKYELQRHMKKHAPPVAYPRPVIGCAYQGARSFYRSDKLKVHLRMSHTEEALCKCPVQGFPSVQLPLDLIYYHADFHHQGDHKTIPVLSQYQKNGSKRVARCPIGNSNACGKWIATTQMPSHLLSHSEEDRLKFRTDTLQAGYDSITGQLTCSICLQPFSDPEEFARHIHLRHLLEPGSEGAEHVSKLYNILVKHLDRNRRLTRTDLWNFPSDVLRNEHLDCLFCGLVINESYPQSWLHYAHTDHIRDHMKIHKEDITEVIQHRRQILKHYPDFSKHPIFDDLRVTSTAPPAVGSL</sequence>
<evidence type="ECO:0000313" key="10">
    <source>
        <dbReference type="Proteomes" id="UP001521116"/>
    </source>
</evidence>
<name>A0ABR3SYF7_9PEZI</name>
<evidence type="ECO:0000256" key="2">
    <source>
        <dbReference type="ARBA" id="ARBA00022723"/>
    </source>
</evidence>
<keyword evidence="10" id="KW-1185">Reference proteome</keyword>
<feature type="domain" description="C2H2-type" evidence="8">
    <location>
        <begin position="172"/>
        <end position="193"/>
    </location>
</feature>
<evidence type="ECO:0000256" key="1">
    <source>
        <dbReference type="ARBA" id="ARBA00004123"/>
    </source>
</evidence>
<dbReference type="EMBL" id="JAJVDC020000030">
    <property type="protein sequence ID" value="KAL1632379.1"/>
    <property type="molecule type" value="Genomic_DNA"/>
</dbReference>
<reference evidence="9 10" key="1">
    <citation type="submission" date="2024-02" db="EMBL/GenBank/DDBJ databases">
        <title>De novo assembly and annotation of 12 fungi associated with fruit tree decline syndrome in Ontario, Canada.</title>
        <authorList>
            <person name="Sulman M."/>
            <person name="Ellouze W."/>
            <person name="Ilyukhin E."/>
        </authorList>
    </citation>
    <scope>NUCLEOTIDE SEQUENCE [LARGE SCALE GENOMIC DNA]</scope>
    <source>
        <strain evidence="9 10">M1-105</strain>
    </source>
</reference>
<comment type="subcellular location">
    <subcellularLocation>
        <location evidence="1">Nucleus</location>
    </subcellularLocation>
</comment>